<feature type="compositionally biased region" description="Pro residues" evidence="1">
    <location>
        <begin position="263"/>
        <end position="281"/>
    </location>
</feature>
<organism evidence="2 3">
    <name type="scientific">Ladona fulva</name>
    <name type="common">Scarce chaser dragonfly</name>
    <name type="synonym">Libellula fulva</name>
    <dbReference type="NCBI Taxonomy" id="123851"/>
    <lineage>
        <taxon>Eukaryota</taxon>
        <taxon>Metazoa</taxon>
        <taxon>Ecdysozoa</taxon>
        <taxon>Arthropoda</taxon>
        <taxon>Hexapoda</taxon>
        <taxon>Insecta</taxon>
        <taxon>Pterygota</taxon>
        <taxon>Palaeoptera</taxon>
        <taxon>Odonata</taxon>
        <taxon>Epiprocta</taxon>
        <taxon>Anisoptera</taxon>
        <taxon>Libelluloidea</taxon>
        <taxon>Libellulidae</taxon>
        <taxon>Ladona</taxon>
    </lineage>
</organism>
<gene>
    <name evidence="2" type="ORF">J437_LFUL009858</name>
</gene>
<dbReference type="Proteomes" id="UP000792457">
    <property type="component" value="Unassembled WGS sequence"/>
</dbReference>
<evidence type="ECO:0000256" key="1">
    <source>
        <dbReference type="SAM" id="MobiDB-lite"/>
    </source>
</evidence>
<dbReference type="EMBL" id="KZ308312">
    <property type="protein sequence ID" value="KAG8227169.1"/>
    <property type="molecule type" value="Genomic_DNA"/>
</dbReference>
<name>A0A8K0K2L6_LADFU</name>
<accession>A0A8K0K2L6</accession>
<reference evidence="2" key="1">
    <citation type="submission" date="2013-04" db="EMBL/GenBank/DDBJ databases">
        <authorList>
            <person name="Qu J."/>
            <person name="Murali S.C."/>
            <person name="Bandaranaike D."/>
            <person name="Bellair M."/>
            <person name="Blankenburg K."/>
            <person name="Chao H."/>
            <person name="Dinh H."/>
            <person name="Doddapaneni H."/>
            <person name="Downs B."/>
            <person name="Dugan-Rocha S."/>
            <person name="Elkadiri S."/>
            <person name="Gnanaolivu R.D."/>
            <person name="Hernandez B."/>
            <person name="Javaid M."/>
            <person name="Jayaseelan J.C."/>
            <person name="Lee S."/>
            <person name="Li M."/>
            <person name="Ming W."/>
            <person name="Munidasa M."/>
            <person name="Muniz J."/>
            <person name="Nguyen L."/>
            <person name="Ongeri F."/>
            <person name="Osuji N."/>
            <person name="Pu L.-L."/>
            <person name="Puazo M."/>
            <person name="Qu C."/>
            <person name="Quiroz J."/>
            <person name="Raj R."/>
            <person name="Weissenberger G."/>
            <person name="Xin Y."/>
            <person name="Zou X."/>
            <person name="Han Y."/>
            <person name="Richards S."/>
            <person name="Worley K."/>
            <person name="Muzny D."/>
            <person name="Gibbs R."/>
        </authorList>
    </citation>
    <scope>NUCLEOTIDE SEQUENCE</scope>
    <source>
        <strain evidence="2">Sampled in the wild</strain>
    </source>
</reference>
<evidence type="ECO:0000313" key="3">
    <source>
        <dbReference type="Proteomes" id="UP000792457"/>
    </source>
</evidence>
<dbReference type="AlphaFoldDB" id="A0A8K0K2L6"/>
<comment type="caution">
    <text evidence="2">The sequence shown here is derived from an EMBL/GenBank/DDBJ whole genome shotgun (WGS) entry which is preliminary data.</text>
</comment>
<evidence type="ECO:0000313" key="2">
    <source>
        <dbReference type="EMBL" id="KAG8227169.1"/>
    </source>
</evidence>
<feature type="region of interest" description="Disordered" evidence="1">
    <location>
        <begin position="1"/>
        <end position="21"/>
    </location>
</feature>
<feature type="compositionally biased region" description="Acidic residues" evidence="1">
    <location>
        <begin position="7"/>
        <end position="21"/>
    </location>
</feature>
<keyword evidence="3" id="KW-1185">Reference proteome</keyword>
<feature type="compositionally biased region" description="Acidic residues" evidence="1">
    <location>
        <begin position="138"/>
        <end position="152"/>
    </location>
</feature>
<feature type="non-terminal residue" evidence="2">
    <location>
        <position position="1"/>
    </location>
</feature>
<reference evidence="2" key="2">
    <citation type="submission" date="2017-10" db="EMBL/GenBank/DDBJ databases">
        <title>Ladona fulva Genome sequencing and assembly.</title>
        <authorList>
            <person name="Murali S."/>
            <person name="Richards S."/>
            <person name="Bandaranaike D."/>
            <person name="Bellair M."/>
            <person name="Blankenburg K."/>
            <person name="Chao H."/>
            <person name="Dinh H."/>
            <person name="Doddapaneni H."/>
            <person name="Dugan-Rocha S."/>
            <person name="Elkadiri S."/>
            <person name="Gnanaolivu R."/>
            <person name="Hernandez B."/>
            <person name="Skinner E."/>
            <person name="Javaid M."/>
            <person name="Lee S."/>
            <person name="Li M."/>
            <person name="Ming W."/>
            <person name="Munidasa M."/>
            <person name="Muniz J."/>
            <person name="Nguyen L."/>
            <person name="Hughes D."/>
            <person name="Osuji N."/>
            <person name="Pu L.-L."/>
            <person name="Puazo M."/>
            <person name="Qu C."/>
            <person name="Quiroz J."/>
            <person name="Raj R."/>
            <person name="Weissenberger G."/>
            <person name="Xin Y."/>
            <person name="Zou X."/>
            <person name="Han Y."/>
            <person name="Worley K."/>
            <person name="Muzny D."/>
            <person name="Gibbs R."/>
        </authorList>
    </citation>
    <scope>NUCLEOTIDE SEQUENCE</scope>
    <source>
        <strain evidence="2">Sampled in the wild</strain>
    </source>
</reference>
<proteinExistence type="predicted"/>
<feature type="compositionally biased region" description="Gly residues" evidence="1">
    <location>
        <begin position="232"/>
        <end position="241"/>
    </location>
</feature>
<protein>
    <submittedName>
        <fullName evidence="2">Uncharacterized protein</fullName>
    </submittedName>
</protein>
<dbReference type="OrthoDB" id="660555at2759"/>
<feature type="compositionally biased region" description="Gly residues" evidence="1">
    <location>
        <begin position="119"/>
        <end position="136"/>
    </location>
</feature>
<feature type="region of interest" description="Disordered" evidence="1">
    <location>
        <begin position="90"/>
        <end position="312"/>
    </location>
</feature>
<feature type="compositionally biased region" description="Basic residues" evidence="1">
    <location>
        <begin position="92"/>
        <end position="104"/>
    </location>
</feature>
<sequence length="312" mass="33415">GGKEEGGETEEGETEEEEYGEVVVEEISGRAAETEDVDGVVESRKGDSMDIVDKGRMMEDLHNGGEYTIEAERDPESVFRFGPLVWRSSKERNKKGKKAARKAKCNSGDSGIQIEIGHGSTGGSITGVSGIDGGLGSEEVEGGEEVEDEGAEEERKGEESSNESPDSDHQGEEEDEVDSPPTVKRRVRQNGNNYDNRPRSDVLNQAMLEKFKVDLQNRNAAKQNVRRTRSDLGGGVSGGGSRTAPNAYRRQLSSPAPLKVRPRPPAHSPGVHPTPPPPVAPPLCLWGPAPPPVPTTRAPNRPPGAAVGLGMR</sequence>
<feature type="non-terminal residue" evidence="2">
    <location>
        <position position="312"/>
    </location>
</feature>